<feature type="compositionally biased region" description="Acidic residues" evidence="1">
    <location>
        <begin position="154"/>
        <end position="169"/>
    </location>
</feature>
<gene>
    <name evidence="2" type="ORF">CI109_103003</name>
</gene>
<evidence type="ECO:0000256" key="1">
    <source>
        <dbReference type="SAM" id="MobiDB-lite"/>
    </source>
</evidence>
<dbReference type="GeneID" id="43585491"/>
<sequence length="927" mass="101076">MESRRRPSNSSASIARSVRESSLQMKTTLRSPSMGSATPKLEDEDDGTPRRTRHRNPLPPTSGPLFPPLPPKQPKNSPKNSPIARSPAGQVRQPTTGLINSLAGPSEPFSPADGSIPIPDDAVSIRSASPADKPHLPSASNTSLTPPPPTSEDAAMEVDVDEPKGEDDWDTYRRHRAVRGFGGPPPKVEVKLEPGADTGAIEEGDEEETPIKTRNGKAVNRTLSFTEVANTPNSTPGSDNERGRSASRQARRRRGEEQLLLDDHLLPAEIRRTQAPKRDKSAGAVKDVEEEEPVVEDEVEDAADEADDAEEDVIDVDEDEGKDITRCVCHQEEYFCEECKPERHQPLKKWIRSRGRNPALFIAPSPENLEHYHNDRDKYPPSQSKRWLAPAAPPPPNKPTSRSHHKKEHSPAVEAAAPHDGRGSTRGRQIHSTAGRHEKPPPEPPRDVKRRSAAPSHPRGVTSVSPNRSSGSPQPGSALTKKRSTMNSRDSAYEEAVKAALEASRREMLGEAPPEQEVEEVLPEERGEKRRRGEDEEDEAEKEKAKKGKRKREDEENGESPSVAVVLISTASAEPGGKPKHPNQYTYRPKPPSVVNQPTVTAVPSPARRAGQGGTPVPTTSAPAHHEHGTRRAGALANAPVVYRPLTPETANHLGWHLPDHLSAFADLLPSPNPVALEVRAPRILSYLPRNHFHNQRYGPFSEERDENGRLVLPEEPQGREPVGEPTTQLDPPARVRFPVKRITTAEMKKRVRNVLEYVGRVQLEEGKRHERAKLLGIDVNRLPKIDNDGDVSMESPAASQLMDELTRDLIAFQESFASNGFASPMPPAIATFTNGNGHTEGMSAPPTPAMVDTSTVPTSVDGSIDVQPLAEAQQPVTKGVTIEDAEKGEELDVYREGIVDKVITTGEAEREVAGILEVAAGAASAV</sequence>
<feature type="compositionally biased region" description="Basic and acidic residues" evidence="1">
    <location>
        <begin position="523"/>
        <end position="534"/>
    </location>
</feature>
<feature type="compositionally biased region" description="Basic and acidic residues" evidence="1">
    <location>
        <begin position="435"/>
        <end position="447"/>
    </location>
</feature>
<feature type="compositionally biased region" description="Polar residues" evidence="1">
    <location>
        <begin position="8"/>
        <end position="36"/>
    </location>
</feature>
<accession>A0AAJ8MWF9</accession>
<evidence type="ECO:0000313" key="2">
    <source>
        <dbReference type="EMBL" id="WWD18550.1"/>
    </source>
</evidence>
<feature type="compositionally biased region" description="Basic and acidic residues" evidence="1">
    <location>
        <begin position="254"/>
        <end position="281"/>
    </location>
</feature>
<feature type="compositionally biased region" description="Basic and acidic residues" evidence="1">
    <location>
        <begin position="368"/>
        <end position="379"/>
    </location>
</feature>
<feature type="compositionally biased region" description="Polar residues" evidence="1">
    <location>
        <begin position="221"/>
        <end position="238"/>
    </location>
</feature>
<proteinExistence type="predicted"/>
<dbReference type="AlphaFoldDB" id="A0AAJ8MWF9"/>
<feature type="compositionally biased region" description="Basic and acidic residues" evidence="1">
    <location>
        <begin position="491"/>
        <end position="509"/>
    </location>
</feature>
<dbReference type="KEGG" id="ksn:43585491"/>
<feature type="compositionally biased region" description="Pro residues" evidence="1">
    <location>
        <begin position="57"/>
        <end position="73"/>
    </location>
</feature>
<dbReference type="EMBL" id="CP144055">
    <property type="protein sequence ID" value="WWD18550.1"/>
    <property type="molecule type" value="Genomic_DNA"/>
</dbReference>
<evidence type="ECO:0000313" key="3">
    <source>
        <dbReference type="Proteomes" id="UP000322225"/>
    </source>
</evidence>
<organism evidence="2 3">
    <name type="scientific">Kwoniella shandongensis</name>
    <dbReference type="NCBI Taxonomy" id="1734106"/>
    <lineage>
        <taxon>Eukaryota</taxon>
        <taxon>Fungi</taxon>
        <taxon>Dikarya</taxon>
        <taxon>Basidiomycota</taxon>
        <taxon>Agaricomycotina</taxon>
        <taxon>Tremellomycetes</taxon>
        <taxon>Tremellales</taxon>
        <taxon>Cryptococcaceae</taxon>
        <taxon>Kwoniella</taxon>
    </lineage>
</organism>
<keyword evidence="3" id="KW-1185">Reference proteome</keyword>
<dbReference type="RefSeq" id="XP_065823296.1">
    <property type="nucleotide sequence ID" value="XM_065967224.1"/>
</dbReference>
<reference evidence="2" key="2">
    <citation type="submission" date="2024-01" db="EMBL/GenBank/DDBJ databases">
        <title>Comparative genomics of Cryptococcus and Kwoniella reveals pathogenesis evolution and contrasting modes of karyotype evolution via chromosome fusion or intercentromeric recombination.</title>
        <authorList>
            <person name="Coelho M.A."/>
            <person name="David-Palma M."/>
            <person name="Shea T."/>
            <person name="Bowers K."/>
            <person name="McGinley-Smith S."/>
            <person name="Mohammad A.W."/>
            <person name="Gnirke A."/>
            <person name="Yurkov A.M."/>
            <person name="Nowrousian M."/>
            <person name="Sun S."/>
            <person name="Cuomo C.A."/>
            <person name="Heitman J."/>
        </authorList>
    </citation>
    <scope>NUCLEOTIDE SEQUENCE</scope>
    <source>
        <strain evidence="2">CBS 12478</strain>
    </source>
</reference>
<feature type="region of interest" description="Disordered" evidence="1">
    <location>
        <begin position="351"/>
        <end position="631"/>
    </location>
</feature>
<dbReference type="Proteomes" id="UP000322225">
    <property type="component" value="Chromosome 5"/>
</dbReference>
<feature type="compositionally biased region" description="Acidic residues" evidence="1">
    <location>
        <begin position="288"/>
        <end position="319"/>
    </location>
</feature>
<feature type="region of interest" description="Disordered" evidence="1">
    <location>
        <begin position="1"/>
        <end position="319"/>
    </location>
</feature>
<name>A0AAJ8MWF9_9TREE</name>
<reference evidence="2" key="1">
    <citation type="submission" date="2017-08" db="EMBL/GenBank/DDBJ databases">
        <authorList>
            <person name="Cuomo C."/>
            <person name="Billmyre B."/>
            <person name="Heitman J."/>
        </authorList>
    </citation>
    <scope>NUCLEOTIDE SEQUENCE</scope>
    <source>
        <strain evidence="2">CBS 12478</strain>
    </source>
</reference>
<dbReference type="PANTHER" id="PTHR48125">
    <property type="entry name" value="LP07818P1"/>
    <property type="match status" value="1"/>
</dbReference>
<dbReference type="PANTHER" id="PTHR48125:SF10">
    <property type="entry name" value="OS12G0136300 PROTEIN"/>
    <property type="match status" value="1"/>
</dbReference>
<protein>
    <submittedName>
        <fullName evidence="2">Uncharacterized protein</fullName>
    </submittedName>
</protein>
<feature type="compositionally biased region" description="Polar residues" evidence="1">
    <location>
        <begin position="462"/>
        <end position="477"/>
    </location>
</feature>